<dbReference type="EMBL" id="BAAFGZ010000490">
    <property type="protein sequence ID" value="GAB0138790.1"/>
    <property type="molecule type" value="Genomic_DNA"/>
</dbReference>
<evidence type="ECO:0000313" key="3">
    <source>
        <dbReference type="EMBL" id="GAB0138790.1"/>
    </source>
</evidence>
<proteinExistence type="predicted"/>
<protein>
    <recommendedName>
        <fullName evidence="5">Ankyrin repeat protein</fullName>
    </recommendedName>
</protein>
<evidence type="ECO:0000313" key="4">
    <source>
        <dbReference type="Proteomes" id="UP001562357"/>
    </source>
</evidence>
<keyword evidence="2" id="KW-0472">Membrane</keyword>
<sequence length="176" mass="19067">MDLAQSLLCCFPSGASRRSPERPLHVTERKTTSNENEPLLAAAEKSTHHMEQVSIDVVVRLYSADDGHHLRAELGRVVGAAGWSEALATKVLAALVRALEEGREKMGAAMRDAYDEATRIADLEFRQLARWARENPKEAACAVLLTIVAFGVLVALAPYVLELLGFGELGPAAGEF</sequence>
<dbReference type="Proteomes" id="UP001562357">
    <property type="component" value="Unassembled WGS sequence"/>
</dbReference>
<gene>
    <name evidence="3" type="primary">g7013</name>
    <name evidence="3" type="ORF">EsDP_00007013</name>
</gene>
<evidence type="ECO:0000256" key="1">
    <source>
        <dbReference type="SAM" id="MobiDB-lite"/>
    </source>
</evidence>
<organism evidence="3 4">
    <name type="scientific">Epichloe bromicola</name>
    <dbReference type="NCBI Taxonomy" id="79588"/>
    <lineage>
        <taxon>Eukaryota</taxon>
        <taxon>Fungi</taxon>
        <taxon>Dikarya</taxon>
        <taxon>Ascomycota</taxon>
        <taxon>Pezizomycotina</taxon>
        <taxon>Sordariomycetes</taxon>
        <taxon>Hypocreomycetidae</taxon>
        <taxon>Hypocreales</taxon>
        <taxon>Clavicipitaceae</taxon>
        <taxon>Epichloe</taxon>
    </lineage>
</organism>
<feature type="compositionally biased region" description="Basic and acidic residues" evidence="1">
    <location>
        <begin position="18"/>
        <end position="32"/>
    </location>
</feature>
<comment type="caution">
    <text evidence="3">The sequence shown here is derived from an EMBL/GenBank/DDBJ whole genome shotgun (WGS) entry which is preliminary data.</text>
</comment>
<feature type="region of interest" description="Disordered" evidence="1">
    <location>
        <begin position="14"/>
        <end position="36"/>
    </location>
</feature>
<accession>A0ABQ0CZA7</accession>
<keyword evidence="2" id="KW-1133">Transmembrane helix</keyword>
<name>A0ABQ0CZA7_9HYPO</name>
<keyword evidence="2" id="KW-0812">Transmembrane</keyword>
<evidence type="ECO:0008006" key="5">
    <source>
        <dbReference type="Google" id="ProtNLM"/>
    </source>
</evidence>
<evidence type="ECO:0000256" key="2">
    <source>
        <dbReference type="SAM" id="Phobius"/>
    </source>
</evidence>
<keyword evidence="4" id="KW-1185">Reference proteome</keyword>
<reference evidence="4" key="1">
    <citation type="submission" date="2024-06" db="EMBL/GenBank/DDBJ databases">
        <title>Draft Genome Sequences of Epichloe bromicola Strains Isolated from Elymus ciliaris.</title>
        <authorList>
            <consortium name="Epichloe bromicola genome sequencing consortium"/>
            <person name="Miura A."/>
            <person name="Imano S."/>
            <person name="Ashida A."/>
            <person name="Sato I."/>
            <person name="Chiba S."/>
            <person name="Tanaka A."/>
            <person name="Camagna M."/>
            <person name="Takemoto D."/>
        </authorList>
    </citation>
    <scope>NUCLEOTIDE SEQUENCE [LARGE SCALE GENOMIC DNA]</scope>
    <source>
        <strain evidence="4">DP</strain>
    </source>
</reference>
<feature type="transmembrane region" description="Helical" evidence="2">
    <location>
        <begin position="139"/>
        <end position="161"/>
    </location>
</feature>